<accession>A0A2T6ZB80</accession>
<dbReference type="Proteomes" id="UP000244722">
    <property type="component" value="Unassembled WGS sequence"/>
</dbReference>
<protein>
    <submittedName>
        <fullName evidence="2">Uncharacterized protein</fullName>
    </submittedName>
</protein>
<proteinExistence type="predicted"/>
<gene>
    <name evidence="2" type="ORF">B9Z19DRAFT_1136843</name>
</gene>
<sequence>MVKLLLSNGADPNLLGEVDKVLLRAEQRGRSLDGMEQTLLDWGMRPSAENIPLANPLHPLSWLEVEHVRNLLNQHFQMASRGNAISKHLPDTILRRAQYLPQISAGNDNPQQITKYTKEEAYLRICVYFALTGRTQRIPLQKNFHGSRCLRTHKVIWDIYDADSMVSNMIKALMPGDELRGQTSGSGMQTDGQQDRPGGGVNVKPTATHRQHANGVTASDGVPTNGYQPAAVSNLQSEKPPARVVTTPSPPKKRGFRNMFYCCFSGS</sequence>
<evidence type="ECO:0000313" key="3">
    <source>
        <dbReference type="Proteomes" id="UP000244722"/>
    </source>
</evidence>
<evidence type="ECO:0000313" key="2">
    <source>
        <dbReference type="EMBL" id="PUU72733.1"/>
    </source>
</evidence>
<dbReference type="AlphaFoldDB" id="A0A2T6ZB80"/>
<organism evidence="2 3">
    <name type="scientific">Tuber borchii</name>
    <name type="common">White truffle</name>
    <dbReference type="NCBI Taxonomy" id="42251"/>
    <lineage>
        <taxon>Eukaryota</taxon>
        <taxon>Fungi</taxon>
        <taxon>Dikarya</taxon>
        <taxon>Ascomycota</taxon>
        <taxon>Pezizomycotina</taxon>
        <taxon>Pezizomycetes</taxon>
        <taxon>Pezizales</taxon>
        <taxon>Tuberaceae</taxon>
        <taxon>Tuber</taxon>
    </lineage>
</organism>
<evidence type="ECO:0000256" key="1">
    <source>
        <dbReference type="SAM" id="MobiDB-lite"/>
    </source>
</evidence>
<comment type="caution">
    <text evidence="2">The sequence shown here is derived from an EMBL/GenBank/DDBJ whole genome shotgun (WGS) entry which is preliminary data.</text>
</comment>
<keyword evidence="3" id="KW-1185">Reference proteome</keyword>
<dbReference type="EMBL" id="NESQ01000474">
    <property type="protein sequence ID" value="PUU72733.1"/>
    <property type="molecule type" value="Genomic_DNA"/>
</dbReference>
<name>A0A2T6ZB80_TUBBO</name>
<reference evidence="2 3" key="1">
    <citation type="submission" date="2017-04" db="EMBL/GenBank/DDBJ databases">
        <title>Draft genome sequence of Tuber borchii Vittad., a whitish edible truffle.</title>
        <authorList>
            <consortium name="DOE Joint Genome Institute"/>
            <person name="Murat C."/>
            <person name="Kuo A."/>
            <person name="Barry K.W."/>
            <person name="Clum A."/>
            <person name="Dockter R.B."/>
            <person name="Fauchery L."/>
            <person name="Iotti M."/>
            <person name="Kohler A."/>
            <person name="Labutti K."/>
            <person name="Lindquist E.A."/>
            <person name="Lipzen A."/>
            <person name="Ohm R.A."/>
            <person name="Wang M."/>
            <person name="Grigoriev I.V."/>
            <person name="Zambonelli A."/>
            <person name="Martin F.M."/>
        </authorList>
    </citation>
    <scope>NUCLEOTIDE SEQUENCE [LARGE SCALE GENOMIC DNA]</scope>
    <source>
        <strain evidence="2 3">Tbo3840</strain>
    </source>
</reference>
<feature type="region of interest" description="Disordered" evidence="1">
    <location>
        <begin position="177"/>
        <end position="251"/>
    </location>
</feature>
<feature type="compositionally biased region" description="Polar residues" evidence="1">
    <location>
        <begin position="181"/>
        <end position="192"/>
    </location>
</feature>
<feature type="compositionally biased region" description="Polar residues" evidence="1">
    <location>
        <begin position="225"/>
        <end position="237"/>
    </location>
</feature>